<keyword evidence="1" id="KW-0472">Membrane</keyword>
<dbReference type="InterPro" id="IPR025164">
    <property type="entry name" value="Toastrack_DUF4097"/>
</dbReference>
<proteinExistence type="predicted"/>
<feature type="transmembrane region" description="Helical" evidence="1">
    <location>
        <begin position="69"/>
        <end position="91"/>
    </location>
</feature>
<gene>
    <name evidence="3" type="ORF">HZI73_01140</name>
</gene>
<evidence type="ECO:0000313" key="3">
    <source>
        <dbReference type="EMBL" id="QUI20984.1"/>
    </source>
</evidence>
<reference evidence="3" key="1">
    <citation type="submission" date="2020-07" db="EMBL/GenBank/DDBJ databases">
        <title>Vallitalea pronyensis genome.</title>
        <authorList>
            <person name="Postec A."/>
        </authorList>
    </citation>
    <scope>NUCLEOTIDE SEQUENCE</scope>
    <source>
        <strain evidence="3">FatNI3</strain>
    </source>
</reference>
<keyword evidence="1" id="KW-1133">Transmembrane helix</keyword>
<dbReference type="PANTHER" id="PTHR34094:SF1">
    <property type="entry name" value="PROTEIN FAM185A"/>
    <property type="match status" value="1"/>
</dbReference>
<dbReference type="Proteomes" id="UP000683246">
    <property type="component" value="Chromosome"/>
</dbReference>
<dbReference type="AlphaFoldDB" id="A0A8J8SF74"/>
<feature type="transmembrane region" description="Helical" evidence="1">
    <location>
        <begin position="7"/>
        <end position="29"/>
    </location>
</feature>
<evidence type="ECO:0000313" key="4">
    <source>
        <dbReference type="Proteomes" id="UP000683246"/>
    </source>
</evidence>
<protein>
    <submittedName>
        <fullName evidence="3">DUF4097 family beta strand repeat protein</fullName>
    </submittedName>
</protein>
<organism evidence="3 4">
    <name type="scientific">Vallitalea pronyensis</name>
    <dbReference type="NCBI Taxonomy" id="1348613"/>
    <lineage>
        <taxon>Bacteria</taxon>
        <taxon>Bacillati</taxon>
        <taxon>Bacillota</taxon>
        <taxon>Clostridia</taxon>
        <taxon>Lachnospirales</taxon>
        <taxon>Vallitaleaceae</taxon>
        <taxon>Vallitalea</taxon>
    </lineage>
</organism>
<dbReference type="PANTHER" id="PTHR34094">
    <property type="match status" value="1"/>
</dbReference>
<evidence type="ECO:0000256" key="1">
    <source>
        <dbReference type="SAM" id="Phobius"/>
    </source>
</evidence>
<dbReference type="RefSeq" id="WP_212696443.1">
    <property type="nucleotide sequence ID" value="NZ_CP058649.1"/>
</dbReference>
<dbReference type="KEGG" id="vpy:HZI73_01140"/>
<feature type="domain" description="DUF4097" evidence="2">
    <location>
        <begin position="339"/>
        <end position="532"/>
    </location>
</feature>
<evidence type="ECO:0000259" key="2">
    <source>
        <dbReference type="Pfam" id="PF13349"/>
    </source>
</evidence>
<sequence length="532" mass="58557">MKDKKVGIITLALTLIALGMILTLNNFLVFEMSKVLKVLAALSIIALGVEFIFMEWSNRRNEEKVRLKISGLCIVVLVIIYGVSTFIPLGIVINNDNVYFNGWSLFNHQYEYKFERTYEEDAENLTKFAVKNNYGDIDIVTTETTKVTVNAMIRIALNEDDEAKAEDMADEIINLKSLGDTVELSATKYYSNTVSIDYIIAVPSSAVTTISNGNGDIQIKGVKEVAIDNRYGDVVIQDIIGKVSLINKNGHITVKNVGDRLVVENSYGNVEASSIDGDAKIENKNGDIEVEGIKGDLDIDNQYDDIIFRDITGNVVIEHKNGDILGEQVGKSVEVNTSYSSVSLDNVEGDVDIETKNEKVTLTNIGGSVVVENEYGKVTGKTIGNDISIKSRNGLIKVEDVKGKVEVESEHDAIELIDIDSHIKVIQQYGNVTLENTSGDIDIKNKNGDITVKNRNKALKNVDIQNEYGDVTLDIPDKQEGKFTIYTKYGKIKTDKGLSISENNSERIISETLGSGLNTISIEAKNGDVTIE</sequence>
<accession>A0A8J8SF74</accession>
<dbReference type="Pfam" id="PF13349">
    <property type="entry name" value="DUF4097"/>
    <property type="match status" value="1"/>
</dbReference>
<keyword evidence="4" id="KW-1185">Reference proteome</keyword>
<dbReference type="EMBL" id="CP058649">
    <property type="protein sequence ID" value="QUI20984.1"/>
    <property type="molecule type" value="Genomic_DNA"/>
</dbReference>
<feature type="transmembrane region" description="Helical" evidence="1">
    <location>
        <begin position="35"/>
        <end position="57"/>
    </location>
</feature>
<name>A0A8J8SF74_9FIRM</name>
<keyword evidence="1" id="KW-0812">Transmembrane</keyword>